<dbReference type="InParanoid" id="A0A3Q1EY08"/>
<evidence type="ECO:0000313" key="2">
    <source>
        <dbReference type="Ensembl" id="ENSAPOP00000009054.1"/>
    </source>
</evidence>
<evidence type="ECO:0000256" key="1">
    <source>
        <dbReference type="SAM" id="MobiDB-lite"/>
    </source>
</evidence>
<name>A0A3Q1EY08_9TELE</name>
<keyword evidence="3" id="KW-1185">Reference proteome</keyword>
<reference evidence="2" key="2">
    <citation type="submission" date="2025-09" db="UniProtKB">
        <authorList>
            <consortium name="Ensembl"/>
        </authorList>
    </citation>
    <scope>IDENTIFICATION</scope>
</reference>
<dbReference type="GeneTree" id="ENSGT00600000085659"/>
<dbReference type="Ensembl" id="ENSAPOT00000002190.1">
    <property type="protein sequence ID" value="ENSAPOP00000009054.1"/>
    <property type="gene ID" value="ENSAPOG00000011298.1"/>
</dbReference>
<organism evidence="2 3">
    <name type="scientific">Acanthochromis polyacanthus</name>
    <name type="common">spiny chromis</name>
    <dbReference type="NCBI Taxonomy" id="80966"/>
    <lineage>
        <taxon>Eukaryota</taxon>
        <taxon>Metazoa</taxon>
        <taxon>Chordata</taxon>
        <taxon>Craniata</taxon>
        <taxon>Vertebrata</taxon>
        <taxon>Euteleostomi</taxon>
        <taxon>Actinopterygii</taxon>
        <taxon>Neopterygii</taxon>
        <taxon>Teleostei</taxon>
        <taxon>Neoteleostei</taxon>
        <taxon>Acanthomorphata</taxon>
        <taxon>Ovalentaria</taxon>
        <taxon>Pomacentridae</taxon>
        <taxon>Acanthochromis</taxon>
    </lineage>
</organism>
<accession>A0A3Q1EY08</accession>
<reference evidence="2" key="1">
    <citation type="submission" date="2025-08" db="UniProtKB">
        <authorList>
            <consortium name="Ensembl"/>
        </authorList>
    </citation>
    <scope>IDENTIFICATION</scope>
</reference>
<dbReference type="AlphaFoldDB" id="A0A3Q1EY08"/>
<dbReference type="Proteomes" id="UP000257200">
    <property type="component" value="Unplaced"/>
</dbReference>
<feature type="region of interest" description="Disordered" evidence="1">
    <location>
        <begin position="1"/>
        <end position="31"/>
    </location>
</feature>
<proteinExistence type="predicted"/>
<protein>
    <submittedName>
        <fullName evidence="2">Uncharacterized protein</fullName>
    </submittedName>
</protein>
<evidence type="ECO:0000313" key="3">
    <source>
        <dbReference type="Proteomes" id="UP000257200"/>
    </source>
</evidence>
<sequence>MADNFHRPGNAFAKGGYADAKSTDDKRTASAGIGHARGEWSIFDAEAKGPNAGAAVKASADGAEVFGRAELASASATAGPMTAKVGLAVDTGLGVGKDGVEAKVLGTGISLGRKVGISLFGNEISFKLW</sequence>